<comment type="caution">
    <text evidence="1">The sequence shown here is derived from an EMBL/GenBank/DDBJ whole genome shotgun (WGS) entry which is preliminary data.</text>
</comment>
<gene>
    <name evidence="1" type="ORF">S12H4_26982</name>
</gene>
<name>X1U1Y9_9ZZZZ</name>
<protein>
    <submittedName>
        <fullName evidence="1">Uncharacterized protein</fullName>
    </submittedName>
</protein>
<dbReference type="AlphaFoldDB" id="X1U1Y9"/>
<organism evidence="1">
    <name type="scientific">marine sediment metagenome</name>
    <dbReference type="NCBI Taxonomy" id="412755"/>
    <lineage>
        <taxon>unclassified sequences</taxon>
        <taxon>metagenomes</taxon>
        <taxon>ecological metagenomes</taxon>
    </lineage>
</organism>
<evidence type="ECO:0000313" key="1">
    <source>
        <dbReference type="EMBL" id="GAI93855.1"/>
    </source>
</evidence>
<proteinExistence type="predicted"/>
<dbReference type="EMBL" id="BARW01015360">
    <property type="protein sequence ID" value="GAI93855.1"/>
    <property type="molecule type" value="Genomic_DNA"/>
</dbReference>
<reference evidence="1" key="1">
    <citation type="journal article" date="2014" name="Front. Microbiol.">
        <title>High frequency of phylogenetically diverse reductive dehalogenase-homologous genes in deep subseafloor sedimentary metagenomes.</title>
        <authorList>
            <person name="Kawai M."/>
            <person name="Futagami T."/>
            <person name="Toyoda A."/>
            <person name="Takaki Y."/>
            <person name="Nishi S."/>
            <person name="Hori S."/>
            <person name="Arai W."/>
            <person name="Tsubouchi T."/>
            <person name="Morono Y."/>
            <person name="Uchiyama I."/>
            <person name="Ito T."/>
            <person name="Fujiyama A."/>
            <person name="Inagaki F."/>
            <person name="Takami H."/>
        </authorList>
    </citation>
    <scope>NUCLEOTIDE SEQUENCE</scope>
    <source>
        <strain evidence="1">Expedition CK06-06</strain>
    </source>
</reference>
<sequence>RAAERIENGIFFELRVEIWKVSKESFLNLFLSYLTT</sequence>
<feature type="non-terminal residue" evidence="1">
    <location>
        <position position="1"/>
    </location>
</feature>
<accession>X1U1Y9</accession>